<feature type="region of interest" description="Disordered" evidence="1">
    <location>
        <begin position="279"/>
        <end position="338"/>
    </location>
</feature>
<organism evidence="2 3">
    <name type="scientific">Phytophthora fragariaefolia</name>
    <dbReference type="NCBI Taxonomy" id="1490495"/>
    <lineage>
        <taxon>Eukaryota</taxon>
        <taxon>Sar</taxon>
        <taxon>Stramenopiles</taxon>
        <taxon>Oomycota</taxon>
        <taxon>Peronosporomycetes</taxon>
        <taxon>Peronosporales</taxon>
        <taxon>Peronosporaceae</taxon>
        <taxon>Phytophthora</taxon>
    </lineage>
</organism>
<reference evidence="2" key="1">
    <citation type="submission" date="2023-04" db="EMBL/GenBank/DDBJ databases">
        <title>Phytophthora fragariaefolia NBRC 109709.</title>
        <authorList>
            <person name="Ichikawa N."/>
            <person name="Sato H."/>
            <person name="Tonouchi N."/>
        </authorList>
    </citation>
    <scope>NUCLEOTIDE SEQUENCE</scope>
    <source>
        <strain evidence="2">NBRC 109709</strain>
    </source>
</reference>
<evidence type="ECO:0000256" key="1">
    <source>
        <dbReference type="SAM" id="MobiDB-lite"/>
    </source>
</evidence>
<evidence type="ECO:0000313" key="3">
    <source>
        <dbReference type="Proteomes" id="UP001165121"/>
    </source>
</evidence>
<feature type="region of interest" description="Disordered" evidence="1">
    <location>
        <begin position="170"/>
        <end position="239"/>
    </location>
</feature>
<proteinExistence type="predicted"/>
<accession>A0A9W6XS82</accession>
<sequence>MVKSRGNIVHDLEVTARDLSFKSVWRELRGQGWTRKPPPRRGLDDRYFYLRPGGDASGADGVDFFRGEEAVLDPSAQSTDPAPASAWDTPARVASTSVCASGDAQIAVAAEVVRLNYFPDIEAAEARARAREAATTIANSPQPSLRPTPPMIPAGAVAHEAPVAALFREAQSAPTTPVPRQAPGKRPARRSVRRSLEEATRSTASRTPPRPSQVLIAASPHMTDEDSADGEDEDDLESSADLALSNGAASDGTSGEVNRMLNDMLSVMHALGNELLADNNDDLNTVGDDDNEPQYGAMESGDEAEKGDIETGEFDSDEGMEPQCAPDDDHDDPEETEQEITAEVLFAENFSSHFGGEDEVLAGNLKTRVLREMSATGWEDVVAPDTAEYLMTPYEPVNGAGSYPGIRQGYSGPTADVLRRGDSPLALFFYFMPVVLW</sequence>
<dbReference type="OrthoDB" id="129248at2759"/>
<feature type="compositionally biased region" description="Acidic residues" evidence="1">
    <location>
        <begin position="310"/>
        <end position="338"/>
    </location>
</feature>
<comment type="caution">
    <text evidence="2">The sequence shown here is derived from an EMBL/GenBank/DDBJ whole genome shotgun (WGS) entry which is preliminary data.</text>
</comment>
<feature type="compositionally biased region" description="Acidic residues" evidence="1">
    <location>
        <begin position="225"/>
        <end position="238"/>
    </location>
</feature>
<dbReference type="PANTHER" id="PTHR37069:SF2">
    <property type="entry name" value="PIGGYBAC TRANSPOSABLE ELEMENT-DERIVED PROTEIN DOMAIN-CONTAINING PROTEIN"/>
    <property type="match status" value="1"/>
</dbReference>
<evidence type="ECO:0000313" key="2">
    <source>
        <dbReference type="EMBL" id="GMF44199.1"/>
    </source>
</evidence>
<keyword evidence="3" id="KW-1185">Reference proteome</keyword>
<name>A0A9W6XS82_9STRA</name>
<dbReference type="AlphaFoldDB" id="A0A9W6XS82"/>
<dbReference type="PANTHER" id="PTHR37069">
    <property type="entry name" value="DDE_TNP_1_7 DOMAIN-CONTAINING PROTEIN"/>
    <property type="match status" value="1"/>
</dbReference>
<dbReference type="EMBL" id="BSXT01001651">
    <property type="protein sequence ID" value="GMF44199.1"/>
    <property type="molecule type" value="Genomic_DNA"/>
</dbReference>
<dbReference type="Proteomes" id="UP001165121">
    <property type="component" value="Unassembled WGS sequence"/>
</dbReference>
<gene>
    <name evidence="2" type="ORF">Pfra01_001527900</name>
</gene>
<protein>
    <submittedName>
        <fullName evidence="2">Unnamed protein product</fullName>
    </submittedName>
</protein>
<feature type="region of interest" description="Disordered" evidence="1">
    <location>
        <begin position="132"/>
        <end position="154"/>
    </location>
</feature>